<name>A0A1D6E6Z7_MAIZE</name>
<dbReference type="EMBL" id="CM007648">
    <property type="protein sequence ID" value="ONM16209.1"/>
    <property type="molecule type" value="Genomic_DNA"/>
</dbReference>
<reference evidence="1" key="1">
    <citation type="submission" date="2015-12" db="EMBL/GenBank/DDBJ databases">
        <title>Update maize B73 reference genome by single molecule sequencing technologies.</title>
        <authorList>
            <consortium name="Maize Genome Sequencing Project"/>
            <person name="Ware D."/>
        </authorList>
    </citation>
    <scope>NUCLEOTIDE SEQUENCE [LARGE SCALE GENOMIC DNA]</scope>
    <source>
        <tissue evidence="1">Seedling</tissue>
    </source>
</reference>
<protein>
    <submittedName>
        <fullName evidence="1">Uncharacterized protein</fullName>
    </submittedName>
</protein>
<gene>
    <name evidence="1" type="ORF">ZEAMMB73_Zm00001d003143</name>
</gene>
<evidence type="ECO:0000313" key="1">
    <source>
        <dbReference type="EMBL" id="ONM16209.1"/>
    </source>
</evidence>
<dbReference type="AlphaFoldDB" id="A0A1D6E6Z7"/>
<sequence length="61" mass="6610">MAAAVSRTSKTWVGRHRGCCTPSGECLSIIRTSLCSIDAQSTTGFEVSVKVEQFDSNTSRR</sequence>
<accession>A0A1D6E6Z7</accession>
<proteinExistence type="predicted"/>
<organism evidence="1">
    <name type="scientific">Zea mays</name>
    <name type="common">Maize</name>
    <dbReference type="NCBI Taxonomy" id="4577"/>
    <lineage>
        <taxon>Eukaryota</taxon>
        <taxon>Viridiplantae</taxon>
        <taxon>Streptophyta</taxon>
        <taxon>Embryophyta</taxon>
        <taxon>Tracheophyta</taxon>
        <taxon>Spermatophyta</taxon>
        <taxon>Magnoliopsida</taxon>
        <taxon>Liliopsida</taxon>
        <taxon>Poales</taxon>
        <taxon>Poaceae</taxon>
        <taxon>PACMAD clade</taxon>
        <taxon>Panicoideae</taxon>
        <taxon>Andropogonodae</taxon>
        <taxon>Andropogoneae</taxon>
        <taxon>Tripsacinae</taxon>
        <taxon>Zea</taxon>
    </lineage>
</organism>